<feature type="domain" description="NAD(P)-binding" evidence="4">
    <location>
        <begin position="9"/>
        <end position="108"/>
    </location>
</feature>
<evidence type="ECO:0000313" key="5">
    <source>
        <dbReference type="EMBL" id="KAJ5345892.1"/>
    </source>
</evidence>
<evidence type="ECO:0000313" key="6">
    <source>
        <dbReference type="Proteomes" id="UP001147695"/>
    </source>
</evidence>
<evidence type="ECO:0000256" key="1">
    <source>
        <dbReference type="ARBA" id="ARBA00005725"/>
    </source>
</evidence>
<comment type="similarity">
    <text evidence="1">Belongs to the NmrA-type oxidoreductase family. Isoflavone reductase subfamily.</text>
</comment>
<evidence type="ECO:0000256" key="3">
    <source>
        <dbReference type="ARBA" id="ARBA00023002"/>
    </source>
</evidence>
<evidence type="ECO:0000259" key="4">
    <source>
        <dbReference type="Pfam" id="PF13460"/>
    </source>
</evidence>
<dbReference type="Proteomes" id="UP001147695">
    <property type="component" value="Unassembled WGS sequence"/>
</dbReference>
<dbReference type="SUPFAM" id="SSF51735">
    <property type="entry name" value="NAD(P)-binding Rossmann-fold domains"/>
    <property type="match status" value="1"/>
</dbReference>
<dbReference type="InterPro" id="IPR016040">
    <property type="entry name" value="NAD(P)-bd_dom"/>
</dbReference>
<dbReference type="GO" id="GO:0016491">
    <property type="term" value="F:oxidoreductase activity"/>
    <property type="evidence" value="ECO:0007669"/>
    <property type="project" value="UniProtKB-KW"/>
</dbReference>
<dbReference type="PANTHER" id="PTHR47706">
    <property type="entry name" value="NMRA-LIKE FAMILY PROTEIN"/>
    <property type="match status" value="1"/>
</dbReference>
<reference evidence="5" key="2">
    <citation type="journal article" date="2023" name="IMA Fungus">
        <title>Comparative genomic study of the Penicillium genus elucidates a diverse pangenome and 15 lateral gene transfer events.</title>
        <authorList>
            <person name="Petersen C."/>
            <person name="Sorensen T."/>
            <person name="Nielsen M.R."/>
            <person name="Sondergaard T.E."/>
            <person name="Sorensen J.L."/>
            <person name="Fitzpatrick D.A."/>
            <person name="Frisvad J.C."/>
            <person name="Nielsen K.L."/>
        </authorList>
    </citation>
    <scope>NUCLEOTIDE SEQUENCE</scope>
    <source>
        <strain evidence="5">IBT 35673</strain>
    </source>
</reference>
<comment type="caution">
    <text evidence="5">The sequence shown here is derived from an EMBL/GenBank/DDBJ whole genome shotgun (WGS) entry which is preliminary data.</text>
</comment>
<reference evidence="5" key="1">
    <citation type="submission" date="2022-12" db="EMBL/GenBank/DDBJ databases">
        <authorList>
            <person name="Petersen C."/>
        </authorList>
    </citation>
    <scope>NUCLEOTIDE SEQUENCE</scope>
    <source>
        <strain evidence="5">IBT 35673</strain>
    </source>
</reference>
<dbReference type="AlphaFoldDB" id="A0A9W9UKE7"/>
<gene>
    <name evidence="5" type="ORF">N7452_003896</name>
</gene>
<keyword evidence="2" id="KW-0521">NADP</keyword>
<dbReference type="Pfam" id="PF13460">
    <property type="entry name" value="NAD_binding_10"/>
    <property type="match status" value="1"/>
</dbReference>
<keyword evidence="3" id="KW-0560">Oxidoreductase</keyword>
<dbReference type="Gene3D" id="3.40.50.720">
    <property type="entry name" value="NAD(P)-binding Rossmann-like Domain"/>
    <property type="match status" value="1"/>
</dbReference>
<dbReference type="InterPro" id="IPR036291">
    <property type="entry name" value="NAD(P)-bd_dom_sf"/>
</dbReference>
<name>A0A9W9UKE7_PENBR</name>
<dbReference type="Gene3D" id="3.90.25.10">
    <property type="entry name" value="UDP-galactose 4-epimerase, domain 1"/>
    <property type="match status" value="1"/>
</dbReference>
<protein>
    <submittedName>
        <fullName evidence="5">NmrA-like family protein</fullName>
    </submittedName>
</protein>
<proteinExistence type="inferred from homology"/>
<dbReference type="PANTHER" id="PTHR47706:SF9">
    <property type="entry name" value="NMRA-LIKE DOMAIN-CONTAINING PROTEIN-RELATED"/>
    <property type="match status" value="1"/>
</dbReference>
<sequence>MTFTVGIAGITGKFARLVANNLCKSPHVQIRGFCRNAAKLPNHFRESPRVTIIQGESVDLSSVRSFARGCDVIICCYLGDNTLMIEGQKALVDACELENVSRYIASDYCLDFTKLKVGQHPAKDPMKHVKAYLDQSKVRGVHVLIGAFMETFWSGYFGIFDPKELKFSFYGNGDEIWESTTYETAAEYVSAVALDQNAVGMQHFLGDRKSIKQIADEFYQVYGEKPKLERLGSIEDLYDTMQGVFQKDPSNIFAYLALFYQYYCSNGQTYLKQDLDNPKYPHVAPVTFKKFLETHKLEELADSYQNAGSQV</sequence>
<accession>A0A9W9UKE7</accession>
<organism evidence="5 6">
    <name type="scientific">Penicillium brevicompactum</name>
    <dbReference type="NCBI Taxonomy" id="5074"/>
    <lineage>
        <taxon>Eukaryota</taxon>
        <taxon>Fungi</taxon>
        <taxon>Dikarya</taxon>
        <taxon>Ascomycota</taxon>
        <taxon>Pezizomycotina</taxon>
        <taxon>Eurotiomycetes</taxon>
        <taxon>Eurotiomycetidae</taxon>
        <taxon>Eurotiales</taxon>
        <taxon>Aspergillaceae</taxon>
        <taxon>Penicillium</taxon>
    </lineage>
</organism>
<dbReference type="InterPro" id="IPR051609">
    <property type="entry name" value="NmrA/Isoflavone_reductase-like"/>
</dbReference>
<evidence type="ECO:0000256" key="2">
    <source>
        <dbReference type="ARBA" id="ARBA00022857"/>
    </source>
</evidence>
<dbReference type="EMBL" id="JAPZBQ010000002">
    <property type="protein sequence ID" value="KAJ5345892.1"/>
    <property type="molecule type" value="Genomic_DNA"/>
</dbReference>